<feature type="disulfide bond" evidence="20">
    <location>
        <begin position="273"/>
        <end position="285"/>
    </location>
</feature>
<dbReference type="PROSITE" id="PS01209">
    <property type="entry name" value="LDLRA_1"/>
    <property type="match status" value="4"/>
</dbReference>
<dbReference type="GO" id="GO:0042562">
    <property type="term" value="F:hormone binding"/>
    <property type="evidence" value="ECO:0007669"/>
    <property type="project" value="TreeGrafter"/>
</dbReference>
<keyword evidence="13" id="KW-0675">Receptor</keyword>
<proteinExistence type="predicted"/>
<evidence type="ECO:0000256" key="6">
    <source>
        <dbReference type="ARBA" id="ARBA00022583"/>
    </source>
</evidence>
<dbReference type="FunFam" id="4.10.400.10:FF:000038">
    <property type="entry name" value="Very low density lipoprotein receptor"/>
    <property type="match status" value="1"/>
</dbReference>
<evidence type="ECO:0000256" key="14">
    <source>
        <dbReference type="ARBA" id="ARBA00023180"/>
    </source>
</evidence>
<dbReference type="PROSITE" id="PS00010">
    <property type="entry name" value="ASX_HYDROXYL"/>
    <property type="match status" value="2"/>
</dbReference>
<feature type="disulfide bond" evidence="20">
    <location>
        <begin position="149"/>
        <end position="161"/>
    </location>
</feature>
<dbReference type="EMBL" id="WNYA01000001">
    <property type="protein sequence ID" value="KAG8595634.1"/>
    <property type="molecule type" value="Genomic_DNA"/>
</dbReference>
<feature type="transmembrane region" description="Helical" evidence="22">
    <location>
        <begin position="790"/>
        <end position="811"/>
    </location>
</feature>
<evidence type="ECO:0000256" key="5">
    <source>
        <dbReference type="ARBA" id="ARBA00022536"/>
    </source>
</evidence>
<keyword evidence="9" id="KW-0677">Repeat</keyword>
<dbReference type="CDD" id="cd00112">
    <property type="entry name" value="LDLa"/>
    <property type="match status" value="7"/>
</dbReference>
<evidence type="ECO:0000256" key="7">
    <source>
        <dbReference type="ARBA" id="ARBA00022692"/>
    </source>
</evidence>
<dbReference type="InterPro" id="IPR009030">
    <property type="entry name" value="Growth_fac_rcpt_cys_sf"/>
</dbReference>
<dbReference type="FunFam" id="4.10.400.10:FF:000057">
    <property type="entry name" value="Very low density lipoprotein receptor"/>
    <property type="match status" value="1"/>
</dbReference>
<dbReference type="InterPro" id="IPR000742">
    <property type="entry name" value="EGF"/>
</dbReference>
<evidence type="ECO:0000256" key="3">
    <source>
        <dbReference type="ARBA" id="ARBA00016419"/>
    </source>
</evidence>
<dbReference type="FunFam" id="4.10.400.10:FF:000043">
    <property type="entry name" value="Very low density lipoprotein receptor"/>
    <property type="match status" value="1"/>
</dbReference>
<keyword evidence="10 22" id="KW-1133">Transmembrane helix</keyword>
<dbReference type="FunFam" id="2.10.25.10:FF:000009">
    <property type="entry name" value="Low-density lipoprotein receptor isoform 1"/>
    <property type="match status" value="1"/>
</dbReference>
<keyword evidence="12 19" id="KW-1015">Disulfide bond</keyword>
<name>A0AAV7DFD7_ENGPU</name>
<dbReference type="SMART" id="SM00179">
    <property type="entry name" value="EGF_CA"/>
    <property type="match status" value="2"/>
</dbReference>
<evidence type="ECO:0000256" key="8">
    <source>
        <dbReference type="ARBA" id="ARBA00022729"/>
    </source>
</evidence>
<dbReference type="GO" id="GO:0005905">
    <property type="term" value="C:clathrin-coated pit"/>
    <property type="evidence" value="ECO:0007669"/>
    <property type="project" value="UniProtKB-SubCell"/>
</dbReference>
<feature type="domain" description="EGF-like" evidence="24">
    <location>
        <begin position="393"/>
        <end position="428"/>
    </location>
</feature>
<dbReference type="GO" id="GO:0006898">
    <property type="term" value="P:receptor-mediated endocytosis"/>
    <property type="evidence" value="ECO:0007669"/>
    <property type="project" value="TreeGrafter"/>
</dbReference>
<dbReference type="InterPro" id="IPR000033">
    <property type="entry name" value="LDLR_classB_rpt"/>
</dbReference>
<evidence type="ECO:0000256" key="4">
    <source>
        <dbReference type="ARBA" id="ARBA00022475"/>
    </source>
</evidence>
<feature type="chain" id="PRO_5043316664" description="Very low-density lipoprotein receptor" evidence="23">
    <location>
        <begin position="27"/>
        <end position="865"/>
    </location>
</feature>
<accession>A0AAV7DFD7</accession>
<dbReference type="AlphaFoldDB" id="A0AAV7DFD7"/>
<feature type="disulfide bond" evidence="20">
    <location>
        <begin position="156"/>
        <end position="174"/>
    </location>
</feature>
<evidence type="ECO:0000256" key="9">
    <source>
        <dbReference type="ARBA" id="ARBA00022737"/>
    </source>
</evidence>
<dbReference type="InterPro" id="IPR002172">
    <property type="entry name" value="LDrepeatLR_classA_rpt"/>
</dbReference>
<keyword evidence="5 19" id="KW-0245">EGF-like domain</keyword>
<dbReference type="GO" id="GO:0034361">
    <property type="term" value="C:very-low-density lipoprotein particle"/>
    <property type="evidence" value="ECO:0007669"/>
    <property type="project" value="UniProtKB-KW"/>
</dbReference>
<comment type="subcellular location">
    <subcellularLocation>
        <location evidence="1">Cell membrane</location>
        <topology evidence="1">Single-pass type I membrane protein</topology>
    </subcellularLocation>
    <subcellularLocation>
        <location evidence="2">Membrane</location>
        <location evidence="2">Clathrin-coated pit</location>
        <topology evidence="2">Single-pass type I membrane protein</topology>
    </subcellularLocation>
</comment>
<feature type="disulfide bond" evidence="20">
    <location>
        <begin position="168"/>
        <end position="183"/>
    </location>
</feature>
<feature type="repeat" description="LDL-receptor class B" evidence="21">
    <location>
        <begin position="567"/>
        <end position="610"/>
    </location>
</feature>
<evidence type="ECO:0000256" key="15">
    <source>
        <dbReference type="ARBA" id="ARBA00023313"/>
    </source>
</evidence>
<feature type="disulfide bond" evidence="20">
    <location>
        <begin position="129"/>
        <end position="144"/>
    </location>
</feature>
<comment type="subunit">
    <text evidence="17">Homooligomer. Binds to the extracellular matrix protein Reelin/RELN. Interacts with LRP8. Interacts with LDLRAP1. Interacts with SNX17. Interacts with DAB1. Interacts with PCSK9. Interacts with PAFAH1B3 and PAFAH1B2, the catalytic complex of (PAF-AH (I)) heterotetrameric enzyme; these interactions may modulate the Reelin pathway. Interacts with STX5; this interaction mediates VLDLR translocation from the endoplasmic reticulum to the plasma membrane. Interacts with CLU.</text>
</comment>
<dbReference type="GO" id="GO:0016324">
    <property type="term" value="C:apical plasma membrane"/>
    <property type="evidence" value="ECO:0007669"/>
    <property type="project" value="TreeGrafter"/>
</dbReference>
<dbReference type="SMART" id="SM00181">
    <property type="entry name" value="EGF"/>
    <property type="match status" value="6"/>
</dbReference>
<dbReference type="Proteomes" id="UP000824782">
    <property type="component" value="Unassembled WGS sequence"/>
</dbReference>
<protein>
    <recommendedName>
        <fullName evidence="3">Very low-density lipoprotein receptor</fullName>
    </recommendedName>
</protein>
<comment type="function">
    <text evidence="16">Binds LDL, the major cholesterol-carrying lipoprotein of plasma, and transports it into cells by endocytosis. In order to be internalized, the receptor-ligand complexes must first cluster into clathrin-coated pits.</text>
</comment>
<feature type="disulfide bond" evidence="20">
    <location>
        <begin position="74"/>
        <end position="92"/>
    </location>
</feature>
<keyword evidence="11 22" id="KW-0472">Membrane</keyword>
<dbReference type="CDD" id="cd00054">
    <property type="entry name" value="EGF_CA"/>
    <property type="match status" value="1"/>
</dbReference>
<keyword evidence="8 23" id="KW-0732">Signal</keyword>
<evidence type="ECO:0000256" key="18">
    <source>
        <dbReference type="ARBA" id="ARBA00065676"/>
    </source>
</evidence>
<feature type="disulfide bond" evidence="20">
    <location>
        <begin position="292"/>
        <end position="307"/>
    </location>
</feature>
<dbReference type="FunFam" id="4.10.400.10:FF:000053">
    <property type="entry name" value="Very low density lipoprotein receptor"/>
    <property type="match status" value="1"/>
</dbReference>
<dbReference type="PANTHER" id="PTHR22722:SF15">
    <property type="entry name" value="LOW-DENSITY LIPOPROTEIN RECEPTOR-RELATED"/>
    <property type="match status" value="1"/>
</dbReference>
<dbReference type="PANTHER" id="PTHR22722">
    <property type="entry name" value="LOW-DENSITY LIPOPROTEIN RECEPTOR-RELATED PROTEIN 2-RELATED"/>
    <property type="match status" value="1"/>
</dbReference>
<keyword evidence="26" id="KW-1185">Reference proteome</keyword>
<dbReference type="Gene3D" id="2.10.25.10">
    <property type="entry name" value="Laminin"/>
    <property type="match status" value="3"/>
</dbReference>
<dbReference type="Pfam" id="PF07645">
    <property type="entry name" value="EGF_CA"/>
    <property type="match status" value="1"/>
</dbReference>
<dbReference type="FunFam" id="4.10.400.10:FF:000046">
    <property type="entry name" value="Very low density lipoprotein receptor"/>
    <property type="match status" value="1"/>
</dbReference>
<dbReference type="SUPFAM" id="SSF57424">
    <property type="entry name" value="LDL receptor-like module"/>
    <property type="match status" value="8"/>
</dbReference>
<dbReference type="InterPro" id="IPR011042">
    <property type="entry name" value="6-blade_b-propeller_TolB-like"/>
</dbReference>
<dbReference type="Gene3D" id="2.120.10.30">
    <property type="entry name" value="TolB, C-terminal domain"/>
    <property type="match status" value="1"/>
</dbReference>
<dbReference type="PROSITE" id="PS51120">
    <property type="entry name" value="LDLRB"/>
    <property type="match status" value="3"/>
</dbReference>
<feature type="disulfide bond" evidence="20">
    <location>
        <begin position="234"/>
        <end position="246"/>
    </location>
</feature>
<evidence type="ECO:0000313" key="25">
    <source>
        <dbReference type="EMBL" id="KAG8595634.1"/>
    </source>
</evidence>
<evidence type="ECO:0000256" key="20">
    <source>
        <dbReference type="PROSITE-ProRule" id="PRU00124"/>
    </source>
</evidence>
<keyword evidence="15" id="KW-0850">VLDL</keyword>
<keyword evidence="7 22" id="KW-0812">Transmembrane</keyword>
<dbReference type="PROSITE" id="PS01186">
    <property type="entry name" value="EGF_2"/>
    <property type="match status" value="1"/>
</dbReference>
<dbReference type="SUPFAM" id="SSF63825">
    <property type="entry name" value="YWTD domain"/>
    <property type="match status" value="1"/>
</dbReference>
<dbReference type="SUPFAM" id="SSF57184">
    <property type="entry name" value="Growth factor receptor domain"/>
    <property type="match status" value="1"/>
</dbReference>
<dbReference type="Gene3D" id="4.10.400.10">
    <property type="entry name" value="Low-density Lipoprotein Receptor"/>
    <property type="match status" value="8"/>
</dbReference>
<evidence type="ECO:0000256" key="2">
    <source>
        <dbReference type="ARBA" id="ARBA00004491"/>
    </source>
</evidence>
<dbReference type="InterPro" id="IPR000152">
    <property type="entry name" value="EGF-type_Asp/Asn_hydroxyl_site"/>
</dbReference>
<feature type="disulfide bond" evidence="20">
    <location>
        <begin position="35"/>
        <end position="53"/>
    </location>
</feature>
<dbReference type="SMART" id="SM00135">
    <property type="entry name" value="LY"/>
    <property type="match status" value="5"/>
</dbReference>
<dbReference type="InterPro" id="IPR051221">
    <property type="entry name" value="LDLR-related"/>
</dbReference>
<evidence type="ECO:0000259" key="24">
    <source>
        <dbReference type="PROSITE" id="PS50026"/>
    </source>
</evidence>
<dbReference type="PROSITE" id="PS50068">
    <property type="entry name" value="LDLRA_2"/>
    <property type="match status" value="8"/>
</dbReference>
<dbReference type="Pfam" id="PF14670">
    <property type="entry name" value="FXa_inhibition"/>
    <property type="match status" value="1"/>
</dbReference>
<evidence type="ECO:0000256" key="22">
    <source>
        <dbReference type="SAM" id="Phobius"/>
    </source>
</evidence>
<evidence type="ECO:0000256" key="17">
    <source>
        <dbReference type="ARBA" id="ARBA00064645"/>
    </source>
</evidence>
<evidence type="ECO:0000256" key="1">
    <source>
        <dbReference type="ARBA" id="ARBA00004251"/>
    </source>
</evidence>
<dbReference type="GO" id="GO:0007399">
    <property type="term" value="P:nervous system development"/>
    <property type="evidence" value="ECO:0007669"/>
    <property type="project" value="UniProtKB-ARBA"/>
</dbReference>
<feature type="disulfide bond" evidence="20">
    <location>
        <begin position="67"/>
        <end position="79"/>
    </location>
</feature>
<feature type="disulfide bond" evidence="20">
    <location>
        <begin position="253"/>
        <end position="268"/>
    </location>
</feature>
<dbReference type="FunFam" id="4.10.400.10:FF:000034">
    <property type="entry name" value="Low-density lipoprotein receptor-related protein 2"/>
    <property type="match status" value="1"/>
</dbReference>
<dbReference type="InterPro" id="IPR049883">
    <property type="entry name" value="NOTCH1_EGF-like"/>
</dbReference>
<evidence type="ECO:0000256" key="12">
    <source>
        <dbReference type="ARBA" id="ARBA00023157"/>
    </source>
</evidence>
<dbReference type="InterPro" id="IPR001881">
    <property type="entry name" value="EGF-like_Ca-bd_dom"/>
</dbReference>
<organism evidence="25 26">
    <name type="scientific">Engystomops pustulosus</name>
    <name type="common">Tungara frog</name>
    <name type="synonym">Physalaemus pustulosus</name>
    <dbReference type="NCBI Taxonomy" id="76066"/>
    <lineage>
        <taxon>Eukaryota</taxon>
        <taxon>Metazoa</taxon>
        <taxon>Chordata</taxon>
        <taxon>Craniata</taxon>
        <taxon>Vertebrata</taxon>
        <taxon>Euteleostomi</taxon>
        <taxon>Amphibia</taxon>
        <taxon>Batrachia</taxon>
        <taxon>Anura</taxon>
        <taxon>Neobatrachia</taxon>
        <taxon>Hyloidea</taxon>
        <taxon>Leptodactylidae</taxon>
        <taxon>Leiuperinae</taxon>
        <taxon>Engystomops</taxon>
    </lineage>
</organism>
<feature type="disulfide bond" evidence="20">
    <location>
        <begin position="47"/>
        <end position="62"/>
    </location>
</feature>
<feature type="disulfide bond" evidence="20">
    <location>
        <begin position="28"/>
        <end position="40"/>
    </location>
</feature>
<feature type="repeat" description="LDL-receptor class B" evidence="21">
    <location>
        <begin position="611"/>
        <end position="655"/>
    </location>
</feature>
<feature type="signal peptide" evidence="23">
    <location>
        <begin position="1"/>
        <end position="26"/>
    </location>
</feature>
<dbReference type="GO" id="GO:0005509">
    <property type="term" value="F:calcium ion binding"/>
    <property type="evidence" value="ECO:0007669"/>
    <property type="project" value="InterPro"/>
</dbReference>
<evidence type="ECO:0000256" key="23">
    <source>
        <dbReference type="SAM" id="SignalP"/>
    </source>
</evidence>
<evidence type="ECO:0000256" key="10">
    <source>
        <dbReference type="ARBA" id="ARBA00022989"/>
    </source>
</evidence>
<comment type="caution">
    <text evidence="25">The sequence shown here is derived from an EMBL/GenBank/DDBJ whole genome shotgun (WGS) entry which is preliminary data.</text>
</comment>
<feature type="disulfide bond" evidence="20">
    <location>
        <begin position="322"/>
        <end position="340"/>
    </location>
</feature>
<dbReference type="InterPro" id="IPR018097">
    <property type="entry name" value="EGF_Ca-bd_CS"/>
</dbReference>
<feature type="domain" description="EGF-like" evidence="24">
    <location>
        <begin position="353"/>
        <end position="392"/>
    </location>
</feature>
<dbReference type="InterPro" id="IPR036055">
    <property type="entry name" value="LDL_receptor-like_sf"/>
</dbReference>
<dbReference type="GO" id="GO:0043235">
    <property type="term" value="C:receptor complex"/>
    <property type="evidence" value="ECO:0007669"/>
    <property type="project" value="TreeGrafter"/>
</dbReference>
<dbReference type="InterPro" id="IPR023415">
    <property type="entry name" value="LDLR_class-A_CS"/>
</dbReference>
<keyword evidence="6" id="KW-0254">Endocytosis</keyword>
<feature type="repeat" description="LDL-receptor class B" evidence="21">
    <location>
        <begin position="524"/>
        <end position="566"/>
    </location>
</feature>
<evidence type="ECO:0000256" key="21">
    <source>
        <dbReference type="PROSITE-ProRule" id="PRU00461"/>
    </source>
</evidence>
<feature type="disulfide bond" evidence="20">
    <location>
        <begin position="188"/>
        <end position="200"/>
    </location>
</feature>
<reference evidence="25" key="1">
    <citation type="thesis" date="2020" institute="ProQuest LLC" country="789 East Eisenhower Parkway, Ann Arbor, MI, USA">
        <title>Comparative Genomics and Chromosome Evolution.</title>
        <authorList>
            <person name="Mudd A.B."/>
        </authorList>
    </citation>
    <scope>NUCLEOTIDE SEQUENCE</scope>
    <source>
        <strain evidence="25">237g6f4</strain>
        <tissue evidence="25">Blood</tissue>
    </source>
</reference>
<dbReference type="PROSITE" id="PS01187">
    <property type="entry name" value="EGF_CA"/>
    <property type="match status" value="1"/>
</dbReference>
<dbReference type="Pfam" id="PF00058">
    <property type="entry name" value="Ldl_recept_b"/>
    <property type="match status" value="4"/>
</dbReference>
<comment type="caution">
    <text evidence="19">Lacks conserved residue(s) required for the propagation of feature annotation.</text>
</comment>
<dbReference type="PROSITE" id="PS50026">
    <property type="entry name" value="EGF_3"/>
    <property type="match status" value="2"/>
</dbReference>
<dbReference type="FunFam" id="2.10.25.10:FF:000052">
    <property type="entry name" value="low-density lipoprotein receptor isoform X1"/>
    <property type="match status" value="1"/>
</dbReference>
<keyword evidence="14" id="KW-0325">Glycoprotein</keyword>
<dbReference type="FunFam" id="2.120.10.30:FF:000002">
    <property type="entry name" value="low-density lipoprotein receptor isoform X1"/>
    <property type="match status" value="1"/>
</dbReference>
<dbReference type="Pfam" id="PF00057">
    <property type="entry name" value="Ldl_recept_a"/>
    <property type="match status" value="8"/>
</dbReference>
<dbReference type="PRINTS" id="PR00261">
    <property type="entry name" value="LDLRECEPTOR"/>
</dbReference>
<keyword evidence="4" id="KW-1003">Cell membrane</keyword>
<feature type="disulfide bond" evidence="20">
    <location>
        <begin position="280"/>
        <end position="298"/>
    </location>
</feature>
<comment type="subunit">
    <text evidence="18">Interacts with ldlrap1.</text>
</comment>
<gene>
    <name evidence="25" type="ORF">GDO81_001583</name>
</gene>
<evidence type="ECO:0000256" key="19">
    <source>
        <dbReference type="PROSITE-ProRule" id="PRU00076"/>
    </source>
</evidence>
<feature type="disulfide bond" evidence="20">
    <location>
        <begin position="195"/>
        <end position="213"/>
    </location>
</feature>
<evidence type="ECO:0000256" key="11">
    <source>
        <dbReference type="ARBA" id="ARBA00023136"/>
    </source>
</evidence>
<evidence type="ECO:0000313" key="26">
    <source>
        <dbReference type="Proteomes" id="UP000824782"/>
    </source>
</evidence>
<evidence type="ECO:0000256" key="13">
    <source>
        <dbReference type="ARBA" id="ARBA00023170"/>
    </source>
</evidence>
<feature type="disulfide bond" evidence="20">
    <location>
        <begin position="241"/>
        <end position="259"/>
    </location>
</feature>
<sequence length="865" mass="95776">MSASCWEAVLLLLLAACCCGVHGTKALCEESQFQCGNGRCITKLWQCDGDEDCSDGSDESSCVKKTCAAVDFVCNNGQCVPEQWLCDGDPDCEDGSDETNELCHMRTCRETETSCGSRSLQCIPNSWLCDGEPDCDTAEDEENCRNVTCSPAEFTCSNGRCISISFYCNGHKDCSDGSDEINCIPPTCGSHEFQCKNSSCIPLNWVCDDDADCADHSDESLEQCGRQPVPTQRCSPNEMLCGSGECIHKKWHCDGDSDCKDKSDEVNCPSRTCQPDQFKCDDGNCIHGTRQCDGVRDCLDGTDEMRCKNAVNQCSGPGKFKCKSGECIDIHKVCNEKNDCKDGWSDEPAKECNFNECLVNNGGCSHLCRDLVVGYECDCPAGFELIDRKTCGDIDECQNPGICSQICVNLKGGYKCECSKGYQMDLSTGVCKAIGREPSLIFTNRRDIRKFGLQRKEYIELIEQLRNTVALDADISGHGLFWADTIQKSIFRATVDSRGGVGSHVTVIDGLHNPASIAVDWVYKNVYWTDTGLKAVSVSNFDGSKRRVLFNTGLKEPSSIAVDPISGFIYWSDWGEPAKIEKAGMNGNNRQQLVTADIQRPSGIVLDLIKSRLYWLDLKLHQLCSVDLSGQDRRIILKSPEFLAHPLALTIFEDRVYWIDGENEAVYGANKFTGQELETLVNNLNDAQDIIVYHELIQPPGKNWCNERLDNGGCEYMCLPAPQINDRSPKYTCVCPDGLQLYDDRRCRRGSKEDHASIPTRLHPEKALPDELRSNTSVYEGSPTKGGASAAWAVLPLLLLVVVATGAYLMWRNWQRKNMKSMNFDNPVYLKTTEEDLTIDIGRHSGSVGHTYPAISVVNTEDDMS</sequence>
<dbReference type="SMART" id="SM00192">
    <property type="entry name" value="LDLa"/>
    <property type="match status" value="8"/>
</dbReference>
<evidence type="ECO:0000256" key="16">
    <source>
        <dbReference type="ARBA" id="ARBA00037220"/>
    </source>
</evidence>
<feature type="disulfide bond" evidence="19">
    <location>
        <begin position="397"/>
        <end position="407"/>
    </location>
</feature>